<dbReference type="Proteomes" id="UP001524944">
    <property type="component" value="Unassembled WGS sequence"/>
</dbReference>
<name>A0ABT1Y9P0_9FIRM</name>
<feature type="transmembrane region" description="Helical" evidence="2">
    <location>
        <begin position="7"/>
        <end position="24"/>
    </location>
</feature>
<feature type="transmembrane region" description="Helical" evidence="2">
    <location>
        <begin position="30"/>
        <end position="47"/>
    </location>
</feature>
<protein>
    <submittedName>
        <fullName evidence="3">Uncharacterized protein</fullName>
    </submittedName>
</protein>
<feature type="transmembrane region" description="Helical" evidence="2">
    <location>
        <begin position="106"/>
        <end position="124"/>
    </location>
</feature>
<feature type="region of interest" description="Disordered" evidence="1">
    <location>
        <begin position="148"/>
        <end position="262"/>
    </location>
</feature>
<accession>A0ABT1Y9P0</accession>
<evidence type="ECO:0000313" key="3">
    <source>
        <dbReference type="EMBL" id="MCR6546371.1"/>
    </source>
</evidence>
<organism evidence="3 4">
    <name type="scientific">Dehalobacterium formicoaceticum</name>
    <dbReference type="NCBI Taxonomy" id="51515"/>
    <lineage>
        <taxon>Bacteria</taxon>
        <taxon>Bacillati</taxon>
        <taxon>Bacillota</taxon>
        <taxon>Clostridia</taxon>
        <taxon>Eubacteriales</taxon>
        <taxon>Peptococcaceae</taxon>
        <taxon>Dehalobacterium</taxon>
    </lineage>
</organism>
<evidence type="ECO:0000256" key="1">
    <source>
        <dbReference type="SAM" id="MobiDB-lite"/>
    </source>
</evidence>
<feature type="compositionally biased region" description="Polar residues" evidence="1">
    <location>
        <begin position="212"/>
        <end position="229"/>
    </location>
</feature>
<sequence length="281" mass="30554">MKKIIGDKRLVVLAALVFAMISAWGRGNELAFLGIGFYMICFVLVFKNHQRASLFLWFALGVHVILTGYSLWAWQRFGIVPCHYCLLAAGFVFLASMFWWKRSAALLPLLLMLMVWYNWDGLFYPPLPTVLQETTEGGENQDDQKLVSDLNKSEQEQKTEATPAPGAQAKENSKKASAKIAESEKIEQGTEGSSADLTRQPAPKKAPEKQTAHQPSAMPSQGSAASSPNKVDEVDKADKPAAPDTSAQIGAAAPPAANESIDDLTAEFEELPAEVPKTASG</sequence>
<feature type="compositionally biased region" description="Basic and acidic residues" evidence="1">
    <location>
        <begin position="148"/>
        <end position="159"/>
    </location>
</feature>
<feature type="transmembrane region" description="Helical" evidence="2">
    <location>
        <begin position="54"/>
        <end position="72"/>
    </location>
</feature>
<feature type="compositionally biased region" description="Basic and acidic residues" evidence="1">
    <location>
        <begin position="230"/>
        <end position="241"/>
    </location>
</feature>
<reference evidence="3 4" key="1">
    <citation type="submission" date="2022-08" db="EMBL/GenBank/DDBJ databases">
        <title>Proteogenomics of the novel Dehalobacterium formicoaceticum strain EZ94 highlights a key role of methyltransferases during anaerobic dichloromethane degradation.</title>
        <authorList>
            <person name="Wasmund K."/>
        </authorList>
    </citation>
    <scope>NUCLEOTIDE SEQUENCE [LARGE SCALE GENOMIC DNA]</scope>
    <source>
        <strain evidence="3 4">EZ94</strain>
    </source>
</reference>
<feature type="transmembrane region" description="Helical" evidence="2">
    <location>
        <begin position="78"/>
        <end position="99"/>
    </location>
</feature>
<keyword evidence="2" id="KW-1133">Transmembrane helix</keyword>
<dbReference type="EMBL" id="JANPWE010000006">
    <property type="protein sequence ID" value="MCR6546371.1"/>
    <property type="molecule type" value="Genomic_DNA"/>
</dbReference>
<keyword evidence="2" id="KW-0472">Membrane</keyword>
<gene>
    <name evidence="3" type="ORF">NVS47_12770</name>
</gene>
<evidence type="ECO:0000313" key="4">
    <source>
        <dbReference type="Proteomes" id="UP001524944"/>
    </source>
</evidence>
<keyword evidence="4" id="KW-1185">Reference proteome</keyword>
<evidence type="ECO:0000256" key="2">
    <source>
        <dbReference type="SAM" id="Phobius"/>
    </source>
</evidence>
<keyword evidence="2" id="KW-0812">Transmembrane</keyword>
<dbReference type="RefSeq" id="WP_257913847.1">
    <property type="nucleotide sequence ID" value="NZ_JANPWE010000006.1"/>
</dbReference>
<proteinExistence type="predicted"/>
<comment type="caution">
    <text evidence="3">The sequence shown here is derived from an EMBL/GenBank/DDBJ whole genome shotgun (WGS) entry which is preliminary data.</text>
</comment>